<protein>
    <submittedName>
        <fullName evidence="1">Uncharacterized protein</fullName>
    </submittedName>
</protein>
<proteinExistence type="predicted"/>
<dbReference type="Proteomes" id="UP000751190">
    <property type="component" value="Unassembled WGS sequence"/>
</dbReference>
<dbReference type="AlphaFoldDB" id="A0A8J5XFS1"/>
<sequence>MATDDAASTQVLTLTGGALLLVGMVVVATAPSSAAPARGPAADAAPSDLSSLAALDVCPQRLAAPGGLLRCPAGTEAFFWPHQYWLPDPANPQHCAQICSSPGMSRTFPIGGTAEVARFAAGLCCARGYNAHLFSRVEHQPFAAGAAQGSKLVTMHIFGSGPFAERPQPR</sequence>
<keyword evidence="2" id="KW-1185">Reference proteome</keyword>
<reference evidence="1" key="1">
    <citation type="submission" date="2021-05" db="EMBL/GenBank/DDBJ databases">
        <title>The genome of the haptophyte Pavlova lutheri (Diacronema luteri, Pavlovales) - a model for lipid biosynthesis in eukaryotic algae.</title>
        <authorList>
            <person name="Hulatt C.J."/>
            <person name="Posewitz M.C."/>
        </authorList>
    </citation>
    <scope>NUCLEOTIDE SEQUENCE</scope>
    <source>
        <strain evidence="1">NIVA-4/92</strain>
    </source>
</reference>
<name>A0A8J5XFS1_DIALT</name>
<comment type="caution">
    <text evidence="1">The sequence shown here is derived from an EMBL/GenBank/DDBJ whole genome shotgun (WGS) entry which is preliminary data.</text>
</comment>
<organism evidence="1 2">
    <name type="scientific">Diacronema lutheri</name>
    <name type="common">Unicellular marine alga</name>
    <name type="synonym">Monochrysis lutheri</name>
    <dbReference type="NCBI Taxonomy" id="2081491"/>
    <lineage>
        <taxon>Eukaryota</taxon>
        <taxon>Haptista</taxon>
        <taxon>Haptophyta</taxon>
        <taxon>Pavlovophyceae</taxon>
        <taxon>Pavlovales</taxon>
        <taxon>Pavlovaceae</taxon>
        <taxon>Diacronema</taxon>
    </lineage>
</organism>
<evidence type="ECO:0000313" key="2">
    <source>
        <dbReference type="Proteomes" id="UP000751190"/>
    </source>
</evidence>
<evidence type="ECO:0000313" key="1">
    <source>
        <dbReference type="EMBL" id="KAG8464311.1"/>
    </source>
</evidence>
<dbReference type="EMBL" id="JAGTXO010000013">
    <property type="protein sequence ID" value="KAG8464311.1"/>
    <property type="molecule type" value="Genomic_DNA"/>
</dbReference>
<accession>A0A8J5XFS1</accession>
<gene>
    <name evidence="1" type="ORF">KFE25_003374</name>
</gene>